<keyword evidence="15" id="KW-1185">Reference proteome</keyword>
<dbReference type="InterPro" id="IPR001628">
    <property type="entry name" value="Znf_hrmn_rcpt"/>
</dbReference>
<evidence type="ECO:0000259" key="13">
    <source>
        <dbReference type="PROSITE" id="PS51843"/>
    </source>
</evidence>
<evidence type="ECO:0000256" key="7">
    <source>
        <dbReference type="ARBA" id="ARBA00023125"/>
    </source>
</evidence>
<feature type="region of interest" description="Disordered" evidence="11">
    <location>
        <begin position="1"/>
        <end position="41"/>
    </location>
</feature>
<evidence type="ECO:0000313" key="14">
    <source>
        <dbReference type="EMBL" id="VDM42089.1"/>
    </source>
</evidence>
<dbReference type="InterPro" id="IPR001723">
    <property type="entry name" value="Nuclear_hrmn_rcpt"/>
</dbReference>
<evidence type="ECO:0000259" key="12">
    <source>
        <dbReference type="PROSITE" id="PS51030"/>
    </source>
</evidence>
<dbReference type="SUPFAM" id="SSF48508">
    <property type="entry name" value="Nuclear receptor ligand-binding domain"/>
    <property type="match status" value="1"/>
</dbReference>
<dbReference type="SMART" id="SM00399">
    <property type="entry name" value="ZnF_C4"/>
    <property type="match status" value="1"/>
</dbReference>
<keyword evidence="8" id="KW-0804">Transcription</keyword>
<dbReference type="GO" id="GO:0000978">
    <property type="term" value="F:RNA polymerase II cis-regulatory region sequence-specific DNA binding"/>
    <property type="evidence" value="ECO:0007669"/>
    <property type="project" value="InterPro"/>
</dbReference>
<evidence type="ECO:0000256" key="8">
    <source>
        <dbReference type="ARBA" id="ARBA00023163"/>
    </source>
</evidence>
<dbReference type="AlphaFoldDB" id="A0A183UQJ8"/>
<dbReference type="Gene3D" id="3.30.50.10">
    <property type="entry name" value="Erythroid Transcription Factor GATA-1, subunit A"/>
    <property type="match status" value="1"/>
</dbReference>
<dbReference type="InterPro" id="IPR035500">
    <property type="entry name" value="NHR-like_dom_sf"/>
</dbReference>
<evidence type="ECO:0000256" key="1">
    <source>
        <dbReference type="ARBA" id="ARBA00004123"/>
    </source>
</evidence>
<feature type="domain" description="Nuclear receptor" evidence="12">
    <location>
        <begin position="54"/>
        <end position="129"/>
    </location>
</feature>
<reference evidence="14 15" key="2">
    <citation type="submission" date="2018-11" db="EMBL/GenBank/DDBJ databases">
        <authorList>
            <consortium name="Pathogen Informatics"/>
        </authorList>
    </citation>
    <scope>NUCLEOTIDE SEQUENCE [LARGE SCALE GENOMIC DNA]</scope>
</reference>
<dbReference type="GO" id="GO:0005634">
    <property type="term" value="C:nucleus"/>
    <property type="evidence" value="ECO:0007669"/>
    <property type="project" value="UniProtKB-SubCell"/>
</dbReference>
<proteinExistence type="inferred from homology"/>
<evidence type="ECO:0000256" key="11">
    <source>
        <dbReference type="SAM" id="MobiDB-lite"/>
    </source>
</evidence>
<gene>
    <name evidence="14" type="ORF">TCNE_LOCUS10768</name>
</gene>
<dbReference type="CDD" id="cd06960">
    <property type="entry name" value="NR_DBD_HNF4A"/>
    <property type="match status" value="1"/>
</dbReference>
<keyword evidence="3" id="KW-0479">Metal-binding</keyword>
<keyword evidence="10" id="KW-0539">Nucleus</keyword>
<evidence type="ECO:0000256" key="10">
    <source>
        <dbReference type="ARBA" id="ARBA00023242"/>
    </source>
</evidence>
<dbReference type="InterPro" id="IPR049636">
    <property type="entry name" value="HNF4-like_DBD"/>
</dbReference>
<dbReference type="PROSITE" id="PS51030">
    <property type="entry name" value="NUCLEAR_REC_DBD_2"/>
    <property type="match status" value="1"/>
</dbReference>
<name>A0A183UQJ8_TOXCA</name>
<reference evidence="16" key="1">
    <citation type="submission" date="2016-06" db="UniProtKB">
        <authorList>
            <consortium name="WormBaseParasite"/>
        </authorList>
    </citation>
    <scope>IDENTIFICATION</scope>
</reference>
<organism evidence="15 16">
    <name type="scientific">Toxocara canis</name>
    <name type="common">Canine roundworm</name>
    <dbReference type="NCBI Taxonomy" id="6265"/>
    <lineage>
        <taxon>Eukaryota</taxon>
        <taxon>Metazoa</taxon>
        <taxon>Ecdysozoa</taxon>
        <taxon>Nematoda</taxon>
        <taxon>Chromadorea</taxon>
        <taxon>Rhabditida</taxon>
        <taxon>Spirurina</taxon>
        <taxon>Ascaridomorpha</taxon>
        <taxon>Ascaridoidea</taxon>
        <taxon>Toxocaridae</taxon>
        <taxon>Toxocara</taxon>
    </lineage>
</organism>
<dbReference type="SMART" id="SM00430">
    <property type="entry name" value="HOLI"/>
    <property type="match status" value="1"/>
</dbReference>
<keyword evidence="7" id="KW-0238">DNA-binding</keyword>
<accession>A0A183UQJ8</accession>
<comment type="similarity">
    <text evidence="2">Belongs to the nuclear hormone receptor family.</text>
</comment>
<comment type="subcellular location">
    <subcellularLocation>
        <location evidence="1">Nucleus</location>
    </subcellularLocation>
</comment>
<feature type="domain" description="NR LBD" evidence="13">
    <location>
        <begin position="214"/>
        <end position="435"/>
    </location>
</feature>
<dbReference type="Gene3D" id="1.10.565.10">
    <property type="entry name" value="Retinoid X Receptor"/>
    <property type="match status" value="1"/>
</dbReference>
<evidence type="ECO:0000256" key="9">
    <source>
        <dbReference type="ARBA" id="ARBA00023170"/>
    </source>
</evidence>
<keyword evidence="4" id="KW-0863">Zinc-finger</keyword>
<dbReference type="EMBL" id="UYWY01020610">
    <property type="protein sequence ID" value="VDM42089.1"/>
    <property type="molecule type" value="Genomic_DNA"/>
</dbReference>
<keyword evidence="9" id="KW-0675">Receptor</keyword>
<dbReference type="PRINTS" id="PR00047">
    <property type="entry name" value="STROIDFINGER"/>
</dbReference>
<dbReference type="Proteomes" id="UP000050794">
    <property type="component" value="Unassembled WGS sequence"/>
</dbReference>
<feature type="compositionally biased region" description="Polar residues" evidence="11">
    <location>
        <begin position="1"/>
        <end position="19"/>
    </location>
</feature>
<dbReference type="WBParaSite" id="TCNE_0001076801-mRNA-1">
    <property type="protein sequence ID" value="TCNE_0001076801-mRNA-1"/>
    <property type="gene ID" value="TCNE_0001076801"/>
</dbReference>
<evidence type="ECO:0000313" key="16">
    <source>
        <dbReference type="WBParaSite" id="TCNE_0001076801-mRNA-1"/>
    </source>
</evidence>
<dbReference type="InterPro" id="IPR000536">
    <property type="entry name" value="Nucl_hrmn_rcpt_lig-bd"/>
</dbReference>
<evidence type="ECO:0000256" key="6">
    <source>
        <dbReference type="ARBA" id="ARBA00023015"/>
    </source>
</evidence>
<keyword evidence="6" id="KW-0805">Transcription regulation</keyword>
<dbReference type="InterPro" id="IPR013088">
    <property type="entry name" value="Znf_NHR/GATA"/>
</dbReference>
<keyword evidence="5" id="KW-0862">Zinc</keyword>
<dbReference type="InterPro" id="IPR050274">
    <property type="entry name" value="Nuclear_hormone_rcpt_NR2"/>
</dbReference>
<evidence type="ECO:0000256" key="5">
    <source>
        <dbReference type="ARBA" id="ARBA00022833"/>
    </source>
</evidence>
<dbReference type="PANTHER" id="PTHR24083">
    <property type="entry name" value="NUCLEAR HORMONE RECEPTOR"/>
    <property type="match status" value="1"/>
</dbReference>
<evidence type="ECO:0000256" key="3">
    <source>
        <dbReference type="ARBA" id="ARBA00022723"/>
    </source>
</evidence>
<evidence type="ECO:0000256" key="2">
    <source>
        <dbReference type="ARBA" id="ARBA00005993"/>
    </source>
</evidence>
<dbReference type="SUPFAM" id="SSF57716">
    <property type="entry name" value="Glucocorticoid receptor-like (DNA-binding domain)"/>
    <property type="match status" value="1"/>
</dbReference>
<dbReference type="Pfam" id="PF00105">
    <property type="entry name" value="zf-C4"/>
    <property type="match status" value="1"/>
</dbReference>
<sequence>CSSDDASPTVCSPSTTDETSGGNGGSSCSGQPDESRATHSHLSRQLRITNSGCPRFCAICGGSATGYHYDVASCNGCKAFFRRSFMSGKRYECKGDRKCKLNKGSRIWCRACRFEKCVEVGMKPELMYLSKKSASSGSPGSLANHECLKSLPMPTLTTRLLRLDKTEYGAIIGSLQYVEMKCEFLRRSSFDPNDNPVSLVDIINAPSHLAIVQPYQTVTEWSKKQPRQLEYHGEVRKLEIVTSKLWVMCDLVLTVEFAKTLPFFDKLSCTDKYLLMKNTALVNCSLLQSYYSYKSGSNTIVYPDGIVPILYTKRPLAVEVILRCRGVDSLIRAMIDRCEYVLLKAIIFTHCPAEGLSVEGTKLLENERQNYAKVLFNYVNVKYGTNLGPSKFVSLLTLVHTFFALADKHRQFHVLMSTFAQLAFPPWDIFDEVGLPACRRRPSVRQ</sequence>
<dbReference type="GO" id="GO:0008270">
    <property type="term" value="F:zinc ion binding"/>
    <property type="evidence" value="ECO:0007669"/>
    <property type="project" value="UniProtKB-KW"/>
</dbReference>
<protein>
    <submittedName>
        <fullName evidence="16">Nuclear receptor</fullName>
    </submittedName>
</protein>
<evidence type="ECO:0000256" key="4">
    <source>
        <dbReference type="ARBA" id="ARBA00022771"/>
    </source>
</evidence>
<dbReference type="PRINTS" id="PR00398">
    <property type="entry name" value="STRDHORMONER"/>
</dbReference>
<dbReference type="GO" id="GO:0003700">
    <property type="term" value="F:DNA-binding transcription factor activity"/>
    <property type="evidence" value="ECO:0007669"/>
    <property type="project" value="InterPro"/>
</dbReference>
<dbReference type="FunFam" id="3.30.50.10:FF:000030">
    <property type="entry name" value="Nuclear Hormone Receptor family"/>
    <property type="match status" value="1"/>
</dbReference>
<dbReference type="PROSITE" id="PS51843">
    <property type="entry name" value="NR_LBD"/>
    <property type="match status" value="1"/>
</dbReference>
<dbReference type="CDD" id="cd06157">
    <property type="entry name" value="NR_LBD"/>
    <property type="match status" value="1"/>
</dbReference>
<evidence type="ECO:0000313" key="15">
    <source>
        <dbReference type="Proteomes" id="UP000050794"/>
    </source>
</evidence>
<dbReference type="Pfam" id="PF00104">
    <property type="entry name" value="Hormone_recep"/>
    <property type="match status" value="1"/>
</dbReference>